<organism evidence="3 4">
    <name type="scientific">Paenibacillus validus</name>
    <dbReference type="NCBI Taxonomy" id="44253"/>
    <lineage>
        <taxon>Bacteria</taxon>
        <taxon>Bacillati</taxon>
        <taxon>Bacillota</taxon>
        <taxon>Bacilli</taxon>
        <taxon>Bacillales</taxon>
        <taxon>Paenibacillaceae</taxon>
        <taxon>Paenibacillus</taxon>
    </lineage>
</organism>
<dbReference type="InterPro" id="IPR051448">
    <property type="entry name" value="CdaR-like_regulators"/>
</dbReference>
<dbReference type="Pfam" id="PF17853">
    <property type="entry name" value="GGDEF_2"/>
    <property type="match status" value="1"/>
</dbReference>
<dbReference type="SUPFAM" id="SSF55781">
    <property type="entry name" value="GAF domain-like"/>
    <property type="match status" value="1"/>
</dbReference>
<gene>
    <name evidence="3" type="ORF">GNP93_01045</name>
</gene>
<dbReference type="Gene3D" id="3.30.450.40">
    <property type="match status" value="2"/>
</dbReference>
<dbReference type="Proteomes" id="UP000450917">
    <property type="component" value="Unassembled WGS sequence"/>
</dbReference>
<feature type="domain" description="GAF" evidence="2">
    <location>
        <begin position="192"/>
        <end position="317"/>
    </location>
</feature>
<proteinExistence type="inferred from homology"/>
<dbReference type="SMART" id="SM00065">
    <property type="entry name" value="GAF"/>
    <property type="match status" value="1"/>
</dbReference>
<sequence>MDTQKQKHLLEKIDHHLRKTARRMVQFDTLDETLHYLIDSFHEQFACNYMAIIIKDGHTLKIKAKKGEAPQFEQHFPLSSEACLPRVYGEPLCTFDLIKEEDNCSLLSGLNAEQFQTWFTFPIRQENEDSLGLCVIGFRSFVPLVLGAEKLFEEYGKDIAIAFALGQQKETELKKIKGLEWLKENVYLGGSSLEEIVSKIVERAGKGTNAESAFIYLYDEDTNCFLYQPPSYGINIPQDKIDLKEAYDLNPFFAFLEKPGGGEITIPLIINLKTIGVLHVINKEHALFTADDLELLQFLASHVSALIENARLYSSEKDRKYRLETFMHHQQELVKHTLEDDGFSKISEFLSDMMKCSVFLFDRFFHLTSSCILESDPAMGERILSQVKNERRHFQQSKQLEYWITVNDQLEFGMFKVVGAGDLLGYLGLAIPRKKLDTVLKMTLNHALNVYAVQFIKQKVVLDVREQVKDSFFNQLFVEEIHNKGKILEYANLLNWNILEPHVIGLFSFVFEEKEEQKSNLLEVDAQKTWIWDRIRDHVSRSEPGIILTRKDEYYVTIVPQAKATGAFWKTFYERIKKIISSEFDHVASYLGISQEAHKIEDYYNCYKQAQKTLAILYNRFPDKQFLSFHQLGSYTVLYNLADPHIVPLFLRAYLDPLLQYANGKNRDLFDTLRVYLQTNGNIKDSSDRLFIHRSSFKYRLEKIREILQVDIDDAEQRFNIMLAYKLYDLHLTESSDA</sequence>
<dbReference type="InterPro" id="IPR041522">
    <property type="entry name" value="CdaR_GGDEF"/>
</dbReference>
<dbReference type="PANTHER" id="PTHR33744:SF1">
    <property type="entry name" value="DNA-BINDING TRANSCRIPTIONAL ACTIVATOR ADER"/>
    <property type="match status" value="1"/>
</dbReference>
<accession>A0A7X2Z6H6</accession>
<evidence type="ECO:0000259" key="2">
    <source>
        <dbReference type="SMART" id="SM00065"/>
    </source>
</evidence>
<evidence type="ECO:0000313" key="4">
    <source>
        <dbReference type="Proteomes" id="UP000450917"/>
    </source>
</evidence>
<dbReference type="Pfam" id="PF13492">
    <property type="entry name" value="GAF_3"/>
    <property type="match status" value="1"/>
</dbReference>
<dbReference type="PANTHER" id="PTHR33744">
    <property type="entry name" value="CARBOHYDRATE DIACID REGULATOR"/>
    <property type="match status" value="1"/>
</dbReference>
<dbReference type="InterPro" id="IPR029016">
    <property type="entry name" value="GAF-like_dom_sf"/>
</dbReference>
<evidence type="ECO:0000256" key="1">
    <source>
        <dbReference type="ARBA" id="ARBA00006754"/>
    </source>
</evidence>
<comment type="similarity">
    <text evidence="1">Belongs to the CdaR family.</text>
</comment>
<keyword evidence="4" id="KW-1185">Reference proteome</keyword>
<dbReference type="EMBL" id="WNZX01000001">
    <property type="protein sequence ID" value="MUG69254.1"/>
    <property type="molecule type" value="Genomic_DNA"/>
</dbReference>
<dbReference type="InterPro" id="IPR025736">
    <property type="entry name" value="PucR_C-HTH_dom"/>
</dbReference>
<dbReference type="AlphaFoldDB" id="A0A7X2Z6H6"/>
<dbReference type="InterPro" id="IPR042070">
    <property type="entry name" value="PucR_C-HTH_sf"/>
</dbReference>
<dbReference type="Pfam" id="PF13556">
    <property type="entry name" value="HTH_30"/>
    <property type="match status" value="1"/>
</dbReference>
<comment type="caution">
    <text evidence="3">The sequence shown here is derived from an EMBL/GenBank/DDBJ whole genome shotgun (WGS) entry which is preliminary data.</text>
</comment>
<protein>
    <submittedName>
        <fullName evidence="3">GAF domain-containing protein</fullName>
    </submittedName>
</protein>
<name>A0A7X2Z6H6_9BACL</name>
<dbReference type="RefSeq" id="WP_155613796.1">
    <property type="nucleotide sequence ID" value="NZ_WNZX01000001.1"/>
</dbReference>
<evidence type="ECO:0000313" key="3">
    <source>
        <dbReference type="EMBL" id="MUG69254.1"/>
    </source>
</evidence>
<dbReference type="InterPro" id="IPR003018">
    <property type="entry name" value="GAF"/>
</dbReference>
<reference evidence="3 4" key="1">
    <citation type="submission" date="2019-11" db="EMBL/GenBank/DDBJ databases">
        <title>Draft genome sequences of five Paenibacillus species of dairy origin.</title>
        <authorList>
            <person name="Olajide A.M."/>
            <person name="Chen S."/>
            <person name="Lapointe G."/>
        </authorList>
    </citation>
    <scope>NUCLEOTIDE SEQUENCE [LARGE SCALE GENOMIC DNA]</scope>
    <source>
        <strain evidence="3 4">2CS3</strain>
    </source>
</reference>
<dbReference type="Gene3D" id="1.10.10.2840">
    <property type="entry name" value="PucR C-terminal helix-turn-helix domain"/>
    <property type="match status" value="1"/>
</dbReference>